<proteinExistence type="predicted"/>
<keyword evidence="3" id="KW-1185">Reference proteome</keyword>
<dbReference type="GO" id="GO:0003824">
    <property type="term" value="F:catalytic activity"/>
    <property type="evidence" value="ECO:0007669"/>
    <property type="project" value="InterPro"/>
</dbReference>
<dbReference type="AlphaFoldDB" id="A0A9X5E965"/>
<dbReference type="Proteomes" id="UP000031532">
    <property type="component" value="Unassembled WGS sequence"/>
</dbReference>
<dbReference type="InterPro" id="IPR005303">
    <property type="entry name" value="MOCOS_middle"/>
</dbReference>
<accession>A0A9X5E965</accession>
<dbReference type="GO" id="GO:0030151">
    <property type="term" value="F:molybdenum ion binding"/>
    <property type="evidence" value="ECO:0007669"/>
    <property type="project" value="InterPro"/>
</dbReference>
<evidence type="ECO:0000313" key="3">
    <source>
        <dbReference type="Proteomes" id="UP000031532"/>
    </source>
</evidence>
<dbReference type="PROSITE" id="PS51340">
    <property type="entry name" value="MOSC"/>
    <property type="match status" value="1"/>
</dbReference>
<dbReference type="GO" id="GO:0030170">
    <property type="term" value="F:pyridoxal phosphate binding"/>
    <property type="evidence" value="ECO:0007669"/>
    <property type="project" value="InterPro"/>
</dbReference>
<comment type="caution">
    <text evidence="2">The sequence shown here is derived from an EMBL/GenBank/DDBJ whole genome shotgun (WGS) entry which is preliminary data.</text>
</comment>
<organism evidence="2 3">
    <name type="scientific">Scytonema millei VB511283</name>
    <dbReference type="NCBI Taxonomy" id="1245923"/>
    <lineage>
        <taxon>Bacteria</taxon>
        <taxon>Bacillati</taxon>
        <taxon>Cyanobacteriota</taxon>
        <taxon>Cyanophyceae</taxon>
        <taxon>Nostocales</taxon>
        <taxon>Scytonemataceae</taxon>
        <taxon>Scytonema</taxon>
    </lineage>
</organism>
<dbReference type="RefSeq" id="WP_039713547.1">
    <property type="nucleotide sequence ID" value="NZ_JTJC03000009.1"/>
</dbReference>
<gene>
    <name evidence="2" type="ORF">QH73_0023685</name>
</gene>
<dbReference type="OrthoDB" id="581532at2"/>
<sequence length="260" mass="29241">MIQPYLAKISIFPVKSLDGITLSQVSVLASGALQHDREYALFDQKGRFVNGKRNAKVHWLRSQFDADCQQLSLQVQGTDESVTFHLNKERSELEAWLSNYFGLPVNIKQNNFTGFPDDTNASGPTIISAATLAEVASWFPDISVEEMRNRIRANIEIDGVPPFWEDRLFTKVGDSIQFQIGAVVFAGINPCARCIVPTRDSKTAVATENFQKIFVSKRKETLPDWTTPERFDHFYRLSINTKIPSSETGKILRIGDPVSI</sequence>
<reference evidence="2 3" key="1">
    <citation type="journal article" date="2015" name="Genome Announc.">
        <title>Draft Genome Sequence of the Terrestrial Cyanobacterium Scytonema millei VB511283, Isolated from Eastern India.</title>
        <authorList>
            <person name="Sen D."/>
            <person name="Chandrababunaidu M.M."/>
            <person name="Singh D."/>
            <person name="Sanghi N."/>
            <person name="Ghorai A."/>
            <person name="Mishra G.P."/>
            <person name="Madduluri M."/>
            <person name="Adhikary S.P."/>
            <person name="Tripathy S."/>
        </authorList>
    </citation>
    <scope>NUCLEOTIDE SEQUENCE [LARGE SCALE GENOMIC DNA]</scope>
    <source>
        <strain evidence="2 3">VB511283</strain>
    </source>
</reference>
<dbReference type="InterPro" id="IPR005302">
    <property type="entry name" value="MoCF_Sase_C"/>
</dbReference>
<dbReference type="Pfam" id="PF03473">
    <property type="entry name" value="MOSC"/>
    <property type="match status" value="1"/>
</dbReference>
<dbReference type="SUPFAM" id="SSF141673">
    <property type="entry name" value="MOSC N-terminal domain-like"/>
    <property type="match status" value="1"/>
</dbReference>
<protein>
    <submittedName>
        <fullName evidence="2">MOSC domain-containing protein</fullName>
    </submittedName>
</protein>
<dbReference type="EMBL" id="JTJC03000009">
    <property type="protein sequence ID" value="NHC37601.1"/>
    <property type="molecule type" value="Genomic_DNA"/>
</dbReference>
<evidence type="ECO:0000313" key="2">
    <source>
        <dbReference type="EMBL" id="NHC37601.1"/>
    </source>
</evidence>
<name>A0A9X5E965_9CYAN</name>
<dbReference type="Pfam" id="PF03476">
    <property type="entry name" value="MOSC_N"/>
    <property type="match status" value="1"/>
</dbReference>
<feature type="domain" description="MOSC" evidence="1">
    <location>
        <begin position="90"/>
        <end position="260"/>
    </location>
</feature>
<evidence type="ECO:0000259" key="1">
    <source>
        <dbReference type="PROSITE" id="PS51340"/>
    </source>
</evidence>